<proteinExistence type="predicted"/>
<feature type="domain" description="HPt" evidence="3">
    <location>
        <begin position="137"/>
        <end position="235"/>
    </location>
</feature>
<dbReference type="SMART" id="SM00073">
    <property type="entry name" value="HPT"/>
    <property type="match status" value="1"/>
</dbReference>
<dbReference type="SUPFAM" id="SSF47226">
    <property type="entry name" value="Histidine-containing phosphotransfer domain, HPT domain"/>
    <property type="match status" value="1"/>
</dbReference>
<dbReference type="Pfam" id="PF01627">
    <property type="entry name" value="Hpt"/>
    <property type="match status" value="1"/>
</dbReference>
<dbReference type="CDD" id="cd00088">
    <property type="entry name" value="HPT"/>
    <property type="match status" value="1"/>
</dbReference>
<reference evidence="4 5" key="1">
    <citation type="journal article" date="2020" name="ISME J.">
        <title>Uncovering the hidden diversity of litter-decomposition mechanisms in mushroom-forming fungi.</title>
        <authorList>
            <person name="Floudas D."/>
            <person name="Bentzer J."/>
            <person name="Ahren D."/>
            <person name="Johansson T."/>
            <person name="Persson P."/>
            <person name="Tunlid A."/>
        </authorList>
    </citation>
    <scope>NUCLEOTIDE SEQUENCE [LARGE SCALE GENOMIC DNA]</scope>
    <source>
        <strain evidence="4 5">CBS 101986</strain>
    </source>
</reference>
<dbReference type="EMBL" id="JAACJJ010000043">
    <property type="protein sequence ID" value="KAF5315451.1"/>
    <property type="molecule type" value="Genomic_DNA"/>
</dbReference>
<feature type="region of interest" description="Disordered" evidence="2">
    <location>
        <begin position="1"/>
        <end position="115"/>
    </location>
</feature>
<dbReference type="GO" id="GO:0005634">
    <property type="term" value="C:nucleus"/>
    <property type="evidence" value="ECO:0007669"/>
    <property type="project" value="TreeGrafter"/>
</dbReference>
<evidence type="ECO:0000259" key="3">
    <source>
        <dbReference type="PROSITE" id="PS50894"/>
    </source>
</evidence>
<dbReference type="PANTHER" id="PTHR28242:SF52">
    <property type="entry name" value="PHOSPHORELAY INTERMEDIATE PROTEIN YPD1"/>
    <property type="match status" value="1"/>
</dbReference>
<organism evidence="4 5">
    <name type="scientific">Psilocybe cf. subviscida</name>
    <dbReference type="NCBI Taxonomy" id="2480587"/>
    <lineage>
        <taxon>Eukaryota</taxon>
        <taxon>Fungi</taxon>
        <taxon>Dikarya</taxon>
        <taxon>Basidiomycota</taxon>
        <taxon>Agaricomycotina</taxon>
        <taxon>Agaricomycetes</taxon>
        <taxon>Agaricomycetidae</taxon>
        <taxon>Agaricales</taxon>
        <taxon>Agaricineae</taxon>
        <taxon>Strophariaceae</taxon>
        <taxon>Psilocybe</taxon>
    </lineage>
</organism>
<feature type="compositionally biased region" description="Low complexity" evidence="2">
    <location>
        <begin position="67"/>
        <end position="89"/>
    </location>
</feature>
<dbReference type="InterPro" id="IPR045871">
    <property type="entry name" value="AHP1-5/YPD1"/>
</dbReference>
<feature type="compositionally biased region" description="Basic and acidic residues" evidence="2">
    <location>
        <begin position="56"/>
        <end position="66"/>
    </location>
</feature>
<evidence type="ECO:0000313" key="5">
    <source>
        <dbReference type="Proteomes" id="UP000567179"/>
    </source>
</evidence>
<keyword evidence="1" id="KW-0597">Phosphoprotein</keyword>
<dbReference type="InterPro" id="IPR036641">
    <property type="entry name" value="HPT_dom_sf"/>
</dbReference>
<comment type="caution">
    <text evidence="4">The sequence shown here is derived from an EMBL/GenBank/DDBJ whole genome shotgun (WGS) entry which is preliminary data.</text>
</comment>
<dbReference type="Proteomes" id="UP000567179">
    <property type="component" value="Unassembled WGS sequence"/>
</dbReference>
<gene>
    <name evidence="4" type="ORF">D9619_007003</name>
</gene>
<dbReference type="GO" id="GO:0005737">
    <property type="term" value="C:cytoplasm"/>
    <property type="evidence" value="ECO:0007669"/>
    <property type="project" value="TreeGrafter"/>
</dbReference>
<dbReference type="GO" id="GO:0000160">
    <property type="term" value="P:phosphorelay signal transduction system"/>
    <property type="evidence" value="ECO:0007669"/>
    <property type="project" value="InterPro"/>
</dbReference>
<dbReference type="PANTHER" id="PTHR28242">
    <property type="entry name" value="PHOSPHORELAY INTERMEDIATE PROTEIN YPD1"/>
    <property type="match status" value="1"/>
</dbReference>
<dbReference type="Gene3D" id="1.20.120.160">
    <property type="entry name" value="HPT domain"/>
    <property type="match status" value="1"/>
</dbReference>
<accession>A0A8H5B358</accession>
<sequence length="247" mass="27141">MPVIQQHAPVPQSHIIPQKDAPASPKPRPQDAPRRPSPPPAVPVQDVVNANALPKLETKSPKDDLKASPSSARRSPTPTPSSALAATPVPSRPGAESAPPPPQKADAEDDAGLPDTSMLSLVDMETFEQILELDEDEYDFSRPMVDDYFQQAVQTFKDMDKAIANKDLPNLSHLGHFLKGSSAALGLKRVQDSCEKIQHYGNLRDEETETDLTSADALHRIVRTVKRVKIDNDEAQAWLTDYFEKDN</sequence>
<dbReference type="AlphaFoldDB" id="A0A8H5B358"/>
<protein>
    <recommendedName>
        <fullName evidence="3">HPt domain-containing protein</fullName>
    </recommendedName>
</protein>
<dbReference type="GO" id="GO:0009927">
    <property type="term" value="F:histidine phosphotransfer kinase activity"/>
    <property type="evidence" value="ECO:0007669"/>
    <property type="project" value="InterPro"/>
</dbReference>
<evidence type="ECO:0000313" key="4">
    <source>
        <dbReference type="EMBL" id="KAF5315451.1"/>
    </source>
</evidence>
<dbReference type="GO" id="GO:0043424">
    <property type="term" value="F:protein histidine kinase binding"/>
    <property type="evidence" value="ECO:0007669"/>
    <property type="project" value="InterPro"/>
</dbReference>
<keyword evidence="5" id="KW-1185">Reference proteome</keyword>
<dbReference type="OrthoDB" id="1673781at2759"/>
<feature type="modified residue" description="Phosphohistidine" evidence="1">
    <location>
        <position position="176"/>
    </location>
</feature>
<name>A0A8H5B358_9AGAR</name>
<feature type="compositionally biased region" description="Low complexity" evidence="2">
    <location>
        <begin position="43"/>
        <end position="52"/>
    </location>
</feature>
<evidence type="ECO:0000256" key="2">
    <source>
        <dbReference type="SAM" id="MobiDB-lite"/>
    </source>
</evidence>
<dbReference type="InterPro" id="IPR008207">
    <property type="entry name" value="Sig_transdc_His_kin_Hpt_dom"/>
</dbReference>
<evidence type="ECO:0000256" key="1">
    <source>
        <dbReference type="PROSITE-ProRule" id="PRU00110"/>
    </source>
</evidence>
<dbReference type="PROSITE" id="PS50894">
    <property type="entry name" value="HPT"/>
    <property type="match status" value="1"/>
</dbReference>